<protein>
    <submittedName>
        <fullName evidence="1">Uncharacterized protein</fullName>
    </submittedName>
</protein>
<accession>A0ABW1EI24</accession>
<dbReference type="RefSeq" id="WP_263342487.1">
    <property type="nucleotide sequence ID" value="NZ_JAGSYH010000012.1"/>
</dbReference>
<name>A0ABW1EI24_9BACT</name>
<evidence type="ECO:0000313" key="2">
    <source>
        <dbReference type="Proteomes" id="UP001596091"/>
    </source>
</evidence>
<evidence type="ECO:0000313" key="1">
    <source>
        <dbReference type="EMBL" id="MFC5863748.1"/>
    </source>
</evidence>
<sequence length="42" mass="5032">MNWLESRQQPLLDAGIPILNWRYQAEALIEPELGAFERGWYR</sequence>
<dbReference type="Proteomes" id="UP001596091">
    <property type="component" value="Unassembled WGS sequence"/>
</dbReference>
<comment type="caution">
    <text evidence="1">The sequence shown here is derived from an EMBL/GenBank/DDBJ whole genome shotgun (WGS) entry which is preliminary data.</text>
</comment>
<dbReference type="EMBL" id="JBHSPH010000006">
    <property type="protein sequence ID" value="MFC5863748.1"/>
    <property type="molecule type" value="Genomic_DNA"/>
</dbReference>
<gene>
    <name evidence="1" type="ORF">ACFPT7_15680</name>
</gene>
<keyword evidence="2" id="KW-1185">Reference proteome</keyword>
<organism evidence="1 2">
    <name type="scientific">Acidicapsa dinghuensis</name>
    <dbReference type="NCBI Taxonomy" id="2218256"/>
    <lineage>
        <taxon>Bacteria</taxon>
        <taxon>Pseudomonadati</taxon>
        <taxon>Acidobacteriota</taxon>
        <taxon>Terriglobia</taxon>
        <taxon>Terriglobales</taxon>
        <taxon>Acidobacteriaceae</taxon>
        <taxon>Acidicapsa</taxon>
    </lineage>
</organism>
<proteinExistence type="predicted"/>
<reference evidence="2" key="1">
    <citation type="journal article" date="2019" name="Int. J. Syst. Evol. Microbiol.">
        <title>The Global Catalogue of Microorganisms (GCM) 10K type strain sequencing project: providing services to taxonomists for standard genome sequencing and annotation.</title>
        <authorList>
            <consortium name="The Broad Institute Genomics Platform"/>
            <consortium name="The Broad Institute Genome Sequencing Center for Infectious Disease"/>
            <person name="Wu L."/>
            <person name="Ma J."/>
        </authorList>
    </citation>
    <scope>NUCLEOTIDE SEQUENCE [LARGE SCALE GENOMIC DNA]</scope>
    <source>
        <strain evidence="2">JCM 4087</strain>
    </source>
</reference>